<evidence type="ECO:0000259" key="2">
    <source>
        <dbReference type="PROSITE" id="PS51029"/>
    </source>
</evidence>
<feature type="compositionally biased region" description="Polar residues" evidence="1">
    <location>
        <begin position="117"/>
        <end position="126"/>
    </location>
</feature>
<dbReference type="PROSITE" id="PS51029">
    <property type="entry name" value="MADF"/>
    <property type="match status" value="1"/>
</dbReference>
<feature type="compositionally biased region" description="Polar residues" evidence="1">
    <location>
        <begin position="156"/>
        <end position="172"/>
    </location>
</feature>
<gene>
    <name evidence="3" type="ORF">HOLleu_42010</name>
</gene>
<name>A0A9Q1BA00_HOLLE</name>
<keyword evidence="4" id="KW-1185">Reference proteome</keyword>
<evidence type="ECO:0000256" key="1">
    <source>
        <dbReference type="SAM" id="MobiDB-lite"/>
    </source>
</evidence>
<dbReference type="PANTHER" id="PTHR21505:SF8">
    <property type="entry name" value="DPT-YFP REPRESSOR BY OVEREXPRESSION, ISOFORM D-RELATED"/>
    <property type="match status" value="1"/>
</dbReference>
<feature type="compositionally biased region" description="Low complexity" evidence="1">
    <location>
        <begin position="284"/>
        <end position="295"/>
    </location>
</feature>
<dbReference type="AlphaFoldDB" id="A0A9Q1BA00"/>
<evidence type="ECO:0000313" key="4">
    <source>
        <dbReference type="Proteomes" id="UP001152320"/>
    </source>
</evidence>
<dbReference type="Proteomes" id="UP001152320">
    <property type="component" value="Chromosome 23"/>
</dbReference>
<dbReference type="Pfam" id="PF10545">
    <property type="entry name" value="MADF_DNA_bdg"/>
    <property type="match status" value="1"/>
</dbReference>
<dbReference type="EMBL" id="JAIZAY010000023">
    <property type="protein sequence ID" value="KAJ8020136.1"/>
    <property type="molecule type" value="Genomic_DNA"/>
</dbReference>
<dbReference type="SMART" id="SM00595">
    <property type="entry name" value="MADF"/>
    <property type="match status" value="1"/>
</dbReference>
<evidence type="ECO:0000313" key="3">
    <source>
        <dbReference type="EMBL" id="KAJ8020136.1"/>
    </source>
</evidence>
<dbReference type="InterPro" id="IPR006578">
    <property type="entry name" value="MADF-dom"/>
</dbReference>
<feature type="domain" description="MADF" evidence="2">
    <location>
        <begin position="15"/>
        <end position="113"/>
    </location>
</feature>
<comment type="caution">
    <text evidence="3">The sequence shown here is derived from an EMBL/GenBank/DDBJ whole genome shotgun (WGS) entry which is preliminary data.</text>
</comment>
<dbReference type="OrthoDB" id="6152242at2759"/>
<feature type="compositionally biased region" description="Low complexity" evidence="1">
    <location>
        <begin position="173"/>
        <end position="184"/>
    </location>
</feature>
<reference evidence="3" key="1">
    <citation type="submission" date="2021-10" db="EMBL/GenBank/DDBJ databases">
        <title>Tropical sea cucumber genome reveals ecological adaptation and Cuvierian tubules defense mechanism.</title>
        <authorList>
            <person name="Chen T."/>
        </authorList>
    </citation>
    <scope>NUCLEOTIDE SEQUENCE</scope>
    <source>
        <strain evidence="3">Nanhai2018</strain>
        <tissue evidence="3">Muscle</tissue>
    </source>
</reference>
<feature type="region of interest" description="Disordered" evidence="1">
    <location>
        <begin position="284"/>
        <end position="303"/>
    </location>
</feature>
<organism evidence="3 4">
    <name type="scientific">Holothuria leucospilota</name>
    <name type="common">Black long sea cucumber</name>
    <name type="synonym">Mertensiothuria leucospilota</name>
    <dbReference type="NCBI Taxonomy" id="206669"/>
    <lineage>
        <taxon>Eukaryota</taxon>
        <taxon>Metazoa</taxon>
        <taxon>Echinodermata</taxon>
        <taxon>Eleutherozoa</taxon>
        <taxon>Echinozoa</taxon>
        <taxon>Holothuroidea</taxon>
        <taxon>Aspidochirotacea</taxon>
        <taxon>Aspidochirotida</taxon>
        <taxon>Holothuriidae</taxon>
        <taxon>Holothuria</taxon>
    </lineage>
</organism>
<sequence length="332" mass="37847">MGDKKRDTDRKFMLEVIATYESLPALWKIKSDEYMKRDKKADAYNVLLQKYKEHFPAATLEELKKKLNILRTNFRSELRKVERSVKSGAGTEDLYVSSLWYFDALLFLRDQETTARSRSSIVVQEGNQEDNGDKEEPYQNDTTQDEDSVELDEVSTESVHTGSTQKSRQQQPSTSSADSGTGSTIPPTPRSAASKKRRVEAERSELMSLVKSRLLQESSEDEYDSQAKTWANELRRMDPRQQLYAKKAINDVLFEGRCGTLTRNSVQINFSQNLFHTVSAARSSTPYSTHSSASSPPQPSPVFRVNTQEMESNLVETNPLDNYFENFEPPTH</sequence>
<accession>A0A9Q1BA00</accession>
<feature type="compositionally biased region" description="Acidic residues" evidence="1">
    <location>
        <begin position="143"/>
        <end position="155"/>
    </location>
</feature>
<protein>
    <recommendedName>
        <fullName evidence="2">MADF domain-containing protein</fullName>
    </recommendedName>
</protein>
<dbReference type="PANTHER" id="PTHR21505">
    <property type="entry name" value="MADF DOMAIN-CONTAINING PROTEIN-RELATED"/>
    <property type="match status" value="1"/>
</dbReference>
<feature type="region of interest" description="Disordered" evidence="1">
    <location>
        <begin position="117"/>
        <end position="204"/>
    </location>
</feature>
<proteinExistence type="predicted"/>